<reference evidence="3 4" key="1">
    <citation type="submission" date="2015-07" db="EMBL/GenBank/DDBJ databases">
        <title>High-quality genome of monoxenous trypanosomatid Leptomonas pyrrhocoris.</title>
        <authorList>
            <person name="Flegontov P."/>
            <person name="Butenko A."/>
            <person name="Firsov S."/>
            <person name="Vlcek C."/>
            <person name="Logacheva M.D."/>
            <person name="Field M."/>
            <person name="Filatov D."/>
            <person name="Flegontova O."/>
            <person name="Gerasimov E."/>
            <person name="Jackson A.P."/>
            <person name="Kelly S."/>
            <person name="Opperdoes F."/>
            <person name="O'Reilly A."/>
            <person name="Votypka J."/>
            <person name="Yurchenko V."/>
            <person name="Lukes J."/>
        </authorList>
    </citation>
    <scope>NUCLEOTIDE SEQUENCE [LARGE SCALE GENOMIC DNA]</scope>
    <source>
        <strain evidence="3">H10</strain>
    </source>
</reference>
<evidence type="ECO:0000256" key="1">
    <source>
        <dbReference type="SAM" id="Coils"/>
    </source>
</evidence>
<sequence>MSLSSLSPVSMSVSPIDAAGSAFTPTSPPSRSSASPGLDVAGPPNELRDLRRRTHTLQAELDHYQQLGQRATDAFEEHRRDLTQLAQKERAIRSHREDALRDQLQDALTANKELMTRVAEQRRQHDDAWRAELQRHRDASAQRQAALETLLTQLHTERAELQRSVVGAERTQCVYRDEIDACLEEQKQLQQKVRLLRDGLEGAVEARKADEVNDWTAKEHDGATHEPLSTHCGHRPRQLCCECCDVPPTVWTGPSPTRRVPRRRFVPAGKWDACCLSRASSPATHHVDALVSNIERENYLRPRLYLQRCGREMPPVLATATGPSSPLGDNVDMEKRDAVPYRSALSRPHRSSASQGLSSTTASSASRTCGTNTSSSSSSSISSTSVPTSKHAGEDQRHRSTRRTRSRERAPSSRRVRSPSPQSRGTGLREGFAAHPPRLNDYNRKAQPSSFCMTTSLTARHNAYSGSAINTVCHSLISDLASARAEYQRFQHQLRDPRGDSVEASQQMRGLMRQMDDKINQIRALRREQEKHRDSLRMHDVLQQVMAENRYCEAVYKDLMELIRA</sequence>
<dbReference type="OrthoDB" id="273416at2759"/>
<keyword evidence="4" id="KW-1185">Reference proteome</keyword>
<name>A0A0M9G981_LEPPY</name>
<dbReference type="Proteomes" id="UP000037923">
    <property type="component" value="Unassembled WGS sequence"/>
</dbReference>
<gene>
    <name evidence="3" type="ORF">ABB37_01553</name>
</gene>
<dbReference type="OMA" id="RYCEAVY"/>
<feature type="compositionally biased region" description="Low complexity" evidence="2">
    <location>
        <begin position="1"/>
        <end position="36"/>
    </location>
</feature>
<feature type="coiled-coil region" evidence="1">
    <location>
        <begin position="508"/>
        <end position="535"/>
    </location>
</feature>
<protein>
    <submittedName>
        <fullName evidence="3">Uncharacterized protein</fullName>
    </submittedName>
</protein>
<evidence type="ECO:0000256" key="2">
    <source>
        <dbReference type="SAM" id="MobiDB-lite"/>
    </source>
</evidence>
<dbReference type="RefSeq" id="XP_015663625.1">
    <property type="nucleotide sequence ID" value="XM_015798105.1"/>
</dbReference>
<feature type="coiled-coil region" evidence="1">
    <location>
        <begin position="97"/>
        <end position="124"/>
    </location>
</feature>
<comment type="caution">
    <text evidence="3">The sequence shown here is derived from an EMBL/GenBank/DDBJ whole genome shotgun (WGS) entry which is preliminary data.</text>
</comment>
<accession>A0A0M9G981</accession>
<feature type="compositionally biased region" description="Basic residues" evidence="2">
    <location>
        <begin position="399"/>
        <end position="417"/>
    </location>
</feature>
<feature type="region of interest" description="Disordered" evidence="2">
    <location>
        <begin position="344"/>
        <end position="445"/>
    </location>
</feature>
<feature type="region of interest" description="Disordered" evidence="2">
    <location>
        <begin position="1"/>
        <end position="46"/>
    </location>
</feature>
<dbReference type="AlphaFoldDB" id="A0A0M9G981"/>
<dbReference type="VEuPathDB" id="TriTrypDB:LpyrH10_02_5270"/>
<feature type="compositionally biased region" description="Low complexity" evidence="2">
    <location>
        <begin position="351"/>
        <end position="389"/>
    </location>
</feature>
<organism evidence="3 4">
    <name type="scientific">Leptomonas pyrrhocoris</name>
    <name type="common">Firebug parasite</name>
    <dbReference type="NCBI Taxonomy" id="157538"/>
    <lineage>
        <taxon>Eukaryota</taxon>
        <taxon>Discoba</taxon>
        <taxon>Euglenozoa</taxon>
        <taxon>Kinetoplastea</taxon>
        <taxon>Metakinetoplastina</taxon>
        <taxon>Trypanosomatida</taxon>
        <taxon>Trypanosomatidae</taxon>
        <taxon>Leishmaniinae</taxon>
        <taxon>Leptomonas</taxon>
    </lineage>
</organism>
<evidence type="ECO:0000313" key="4">
    <source>
        <dbReference type="Proteomes" id="UP000037923"/>
    </source>
</evidence>
<dbReference type="EMBL" id="LGTL01000002">
    <property type="protein sequence ID" value="KPA85186.1"/>
    <property type="molecule type" value="Genomic_DNA"/>
</dbReference>
<proteinExistence type="predicted"/>
<evidence type="ECO:0000313" key="3">
    <source>
        <dbReference type="EMBL" id="KPA85186.1"/>
    </source>
</evidence>
<dbReference type="GeneID" id="26901848"/>
<keyword evidence="1" id="KW-0175">Coiled coil</keyword>